<name>A0A139Q5K0_STROR</name>
<accession>A0A139Q5K0</accession>
<dbReference type="Proteomes" id="UP000070220">
    <property type="component" value="Unassembled WGS sequence"/>
</dbReference>
<dbReference type="PATRIC" id="fig|1303.83.peg.1526"/>
<dbReference type="AlphaFoldDB" id="A0A139Q5K0"/>
<evidence type="ECO:0000313" key="2">
    <source>
        <dbReference type="Proteomes" id="UP000070220"/>
    </source>
</evidence>
<sequence>MEGYHGTKPDSVDSILATNSFTISQFVIGGDFTIPSNQSLPNDLGQGLYLFVDDDIKGYNGLDSAKNYARIYRSNSQGIGVICFKIDCEKLKVLDLSEPNSIRFLNMYKEKCYGRIESSLKRFKSNRALKRFNLDGIFLEHILPYHPTFKSMNAVVYDSYISTTSENPRPLSFIPNAREFCLRDTNLIDWMTTKEVYRGI</sequence>
<organism evidence="1 2">
    <name type="scientific">Streptococcus oralis</name>
    <dbReference type="NCBI Taxonomy" id="1303"/>
    <lineage>
        <taxon>Bacteria</taxon>
        <taxon>Bacillati</taxon>
        <taxon>Bacillota</taxon>
        <taxon>Bacilli</taxon>
        <taxon>Lactobacillales</taxon>
        <taxon>Streptococcaceae</taxon>
        <taxon>Streptococcus</taxon>
    </lineage>
</organism>
<dbReference type="EMBL" id="LQRP01000046">
    <property type="protein sequence ID" value="KXT97839.1"/>
    <property type="molecule type" value="Genomic_DNA"/>
</dbReference>
<reference evidence="1 2" key="1">
    <citation type="submission" date="2016-01" db="EMBL/GenBank/DDBJ databases">
        <title>Highly variable Streptococcus oralis are common among viridans streptococci isolated from primates.</title>
        <authorList>
            <person name="Denapaite D."/>
            <person name="Rieger M."/>
            <person name="Koendgen S."/>
            <person name="Brueckner R."/>
            <person name="Ochigava I."/>
            <person name="Kappeler P."/>
            <person name="Maetz-Rensing K."/>
            <person name="Leendertz F."/>
            <person name="Hakenbeck R."/>
        </authorList>
    </citation>
    <scope>NUCLEOTIDE SEQUENCE [LARGE SCALE GENOMIC DNA]</scope>
    <source>
        <strain evidence="1 2">DD30</strain>
    </source>
</reference>
<protein>
    <submittedName>
        <fullName evidence="1">Uncharacterized protein</fullName>
    </submittedName>
</protein>
<gene>
    <name evidence="1" type="ORF">SORDD30_01463</name>
</gene>
<proteinExistence type="predicted"/>
<evidence type="ECO:0000313" key="1">
    <source>
        <dbReference type="EMBL" id="KXT97839.1"/>
    </source>
</evidence>
<comment type="caution">
    <text evidence="1">The sequence shown here is derived from an EMBL/GenBank/DDBJ whole genome shotgun (WGS) entry which is preliminary data.</text>
</comment>
<dbReference type="RefSeq" id="WP_061421539.1">
    <property type="nucleotide sequence ID" value="NZ_KQ970370.1"/>
</dbReference>